<keyword evidence="2" id="KW-0472">Membrane</keyword>
<feature type="region of interest" description="Disordered" evidence="1">
    <location>
        <begin position="52"/>
        <end position="72"/>
    </location>
</feature>
<gene>
    <name evidence="3" type="ORF">ACFQV2_27955</name>
</gene>
<evidence type="ECO:0000256" key="2">
    <source>
        <dbReference type="SAM" id="Phobius"/>
    </source>
</evidence>
<keyword evidence="4" id="KW-1185">Reference proteome</keyword>
<accession>A0ABW2TV84</accession>
<name>A0ABW2TV84_9PSEU</name>
<comment type="caution">
    <text evidence="3">The sequence shown here is derived from an EMBL/GenBank/DDBJ whole genome shotgun (WGS) entry which is preliminary data.</text>
</comment>
<proteinExistence type="predicted"/>
<dbReference type="EMBL" id="JBHTEY010000004">
    <property type="protein sequence ID" value="MFC7616723.1"/>
    <property type="molecule type" value="Genomic_DNA"/>
</dbReference>
<organism evidence="3 4">
    <name type="scientific">Actinokineospora soli</name>
    <dbReference type="NCBI Taxonomy" id="1048753"/>
    <lineage>
        <taxon>Bacteria</taxon>
        <taxon>Bacillati</taxon>
        <taxon>Actinomycetota</taxon>
        <taxon>Actinomycetes</taxon>
        <taxon>Pseudonocardiales</taxon>
        <taxon>Pseudonocardiaceae</taxon>
        <taxon>Actinokineospora</taxon>
    </lineage>
</organism>
<keyword evidence="2" id="KW-1133">Transmembrane helix</keyword>
<feature type="transmembrane region" description="Helical" evidence="2">
    <location>
        <begin position="37"/>
        <end position="61"/>
    </location>
</feature>
<dbReference type="Proteomes" id="UP001596512">
    <property type="component" value="Unassembled WGS sequence"/>
</dbReference>
<sequence length="72" mass="7520">MRERFTRWSLAAVLVAAALINGYLAVSEAVVWPVVLALLWVGLAAALLSAEAPVSAAPPAARRTTAPKPARV</sequence>
<evidence type="ECO:0000256" key="1">
    <source>
        <dbReference type="SAM" id="MobiDB-lite"/>
    </source>
</evidence>
<evidence type="ECO:0000313" key="4">
    <source>
        <dbReference type="Proteomes" id="UP001596512"/>
    </source>
</evidence>
<keyword evidence="2" id="KW-0812">Transmembrane</keyword>
<reference evidence="4" key="1">
    <citation type="journal article" date="2019" name="Int. J. Syst. Evol. Microbiol.">
        <title>The Global Catalogue of Microorganisms (GCM) 10K type strain sequencing project: providing services to taxonomists for standard genome sequencing and annotation.</title>
        <authorList>
            <consortium name="The Broad Institute Genomics Platform"/>
            <consortium name="The Broad Institute Genome Sequencing Center for Infectious Disease"/>
            <person name="Wu L."/>
            <person name="Ma J."/>
        </authorList>
    </citation>
    <scope>NUCLEOTIDE SEQUENCE [LARGE SCALE GENOMIC DNA]</scope>
    <source>
        <strain evidence="4">JCM 17695</strain>
    </source>
</reference>
<evidence type="ECO:0000313" key="3">
    <source>
        <dbReference type="EMBL" id="MFC7616723.1"/>
    </source>
</evidence>
<protein>
    <submittedName>
        <fullName evidence="3">Uncharacterized protein</fullName>
    </submittedName>
</protein>